<evidence type="ECO:0000256" key="8">
    <source>
        <dbReference type="ARBA" id="ARBA00049934"/>
    </source>
</evidence>
<dbReference type="Pfam" id="PF02730">
    <property type="entry name" value="AFOR_N"/>
    <property type="match status" value="1"/>
</dbReference>
<dbReference type="Proteomes" id="UP000279422">
    <property type="component" value="Unassembled WGS sequence"/>
</dbReference>
<dbReference type="GO" id="GO:0016625">
    <property type="term" value="F:oxidoreductase activity, acting on the aldehyde or oxo group of donors, iron-sulfur protein as acceptor"/>
    <property type="evidence" value="ECO:0007669"/>
    <property type="project" value="InterPro"/>
</dbReference>
<dbReference type="InterPro" id="IPR013984">
    <property type="entry name" value="Ald_Fedxn_OxRdtase_dom2"/>
</dbReference>
<dbReference type="GO" id="GO:0046872">
    <property type="term" value="F:metal ion binding"/>
    <property type="evidence" value="ECO:0007669"/>
    <property type="project" value="UniProtKB-KW"/>
</dbReference>
<evidence type="ECO:0000256" key="6">
    <source>
        <dbReference type="ARBA" id="ARBA00023004"/>
    </source>
</evidence>
<comment type="cofactor">
    <cofactor evidence="1">
        <name>[4Fe-4S] cluster</name>
        <dbReference type="ChEBI" id="CHEBI:49883"/>
    </cofactor>
</comment>
<evidence type="ECO:0000256" key="2">
    <source>
        <dbReference type="ARBA" id="ARBA00011032"/>
    </source>
</evidence>
<dbReference type="InterPro" id="IPR051919">
    <property type="entry name" value="W-dependent_AOR"/>
</dbReference>
<feature type="domain" description="Aldehyde ferredoxin oxidoreductase N-terminal" evidence="9">
    <location>
        <begin position="4"/>
        <end position="206"/>
    </location>
</feature>
<dbReference type="GO" id="GO:0009055">
    <property type="term" value="F:electron transfer activity"/>
    <property type="evidence" value="ECO:0007669"/>
    <property type="project" value="InterPro"/>
</dbReference>
<keyword evidence="5" id="KW-0560">Oxidoreductase</keyword>
<dbReference type="SUPFAM" id="SSF48310">
    <property type="entry name" value="Aldehyde ferredoxin oxidoreductase, C-terminal domains"/>
    <property type="match status" value="1"/>
</dbReference>
<organism evidence="10 11">
    <name type="scientific">Aerophobetes bacterium</name>
    <dbReference type="NCBI Taxonomy" id="2030807"/>
    <lineage>
        <taxon>Bacteria</taxon>
        <taxon>Candidatus Aerophobota</taxon>
    </lineage>
</organism>
<name>A0A497E183_UNCAE</name>
<protein>
    <submittedName>
        <fullName evidence="10">Aldehyde ferredoxin oxidoreductase</fullName>
    </submittedName>
</protein>
<dbReference type="Pfam" id="PF01314">
    <property type="entry name" value="AFOR_C"/>
    <property type="match status" value="1"/>
</dbReference>
<evidence type="ECO:0000256" key="7">
    <source>
        <dbReference type="ARBA" id="ARBA00023014"/>
    </source>
</evidence>
<dbReference type="PANTHER" id="PTHR30038:SF0">
    <property type="entry name" value="TUNGSTEN-CONTAINING ALDEHYDE FERREDOXIN OXIDOREDUCTASE"/>
    <property type="match status" value="1"/>
</dbReference>
<dbReference type="GO" id="GO:0051539">
    <property type="term" value="F:4 iron, 4 sulfur cluster binding"/>
    <property type="evidence" value="ECO:0007669"/>
    <property type="project" value="UniProtKB-KW"/>
</dbReference>
<dbReference type="Gene3D" id="3.60.9.10">
    <property type="entry name" value="Aldehyde ferredoxin oxidoreductase, N-terminal domain"/>
    <property type="match status" value="1"/>
</dbReference>
<dbReference type="SUPFAM" id="SSF56228">
    <property type="entry name" value="Aldehyde ferredoxin oxidoreductase, N-terminal domain"/>
    <property type="match status" value="1"/>
</dbReference>
<dbReference type="EMBL" id="QMPZ01000206">
    <property type="protein sequence ID" value="RLE06993.1"/>
    <property type="molecule type" value="Genomic_DNA"/>
</dbReference>
<dbReference type="Gene3D" id="1.10.599.10">
    <property type="entry name" value="Aldehyde Ferredoxin Oxidoreductase Protein, subunit A, domain 3"/>
    <property type="match status" value="1"/>
</dbReference>
<keyword evidence="6" id="KW-0408">Iron</keyword>
<evidence type="ECO:0000313" key="11">
    <source>
        <dbReference type="Proteomes" id="UP000279422"/>
    </source>
</evidence>
<keyword evidence="4" id="KW-0479">Metal-binding</keyword>
<dbReference type="InterPro" id="IPR036503">
    <property type="entry name" value="Ald_Fedxn_OxRdtase_N_sf"/>
</dbReference>
<gene>
    <name evidence="10" type="ORF">DRJ00_08860</name>
</gene>
<evidence type="ECO:0000259" key="9">
    <source>
        <dbReference type="SMART" id="SM00790"/>
    </source>
</evidence>
<dbReference type="Gene3D" id="1.10.569.10">
    <property type="entry name" value="Aldehyde Ferredoxin Oxidoreductase Protein, subunit A, domain 2"/>
    <property type="match status" value="1"/>
</dbReference>
<comment type="caution">
    <text evidence="10">The sequence shown here is derived from an EMBL/GenBank/DDBJ whole genome shotgun (WGS) entry which is preliminary data.</text>
</comment>
<dbReference type="AlphaFoldDB" id="A0A497E183"/>
<sequence>MYGYWGKILRVDLSKGLVDVEKVDQSLFEKYLGGAGIAGKIILSEVGPGVDPLSPDNIIVFAVGPFQGVRIPGSGRWTVSSKSPLTDIWADSCAGGNWGPEFKRSGFDALVIKGRAASPVYLWINDGKVEIRDASRIWGKTISEADSEIKKDLREPKAKVACIGPAGERLVRFANVVNEHGIAGRCGLGAVMGSKNLKGVAVRGTKKIKVAKQEKVDEYSKTLFKEYYDATVYTMRKFGTTASVKKYYERGYGLSKNWREWVFEEVDGIDGNHFLEIIVKPVACTYCPIACHKRTKVEEPKKYAYEGYGPEYETISLLGWLNKISDAKAIGYMGYLCDEYGIDTMTTGSLVGFTTECYEKGWITREDLDGIEPRWGDADAAIALIHKIGKREGFGGVLAEGIVKSAEYIGSKASKIILHCKGLDYPAHDPRSFYPAAINYATGTRGACHQRGFATWHASGVLIPEWGISKVIETGSNTLHSMENAPEIAIKYQNWATLFNSLVQCEYMIFGGLKLTHQINLLRYVTGWDIDAVSLEEIAERIFNLQRVIDVYYGVSKKDDSVPFRMFEPLESGKSAGKMPLPFEKTLLEYYKLRGWDSDGKPTTERLVELNLGEALKPVWE</sequence>
<dbReference type="SMART" id="SM00790">
    <property type="entry name" value="AFOR_N"/>
    <property type="match status" value="1"/>
</dbReference>
<dbReference type="PANTHER" id="PTHR30038">
    <property type="entry name" value="ALDEHYDE FERREDOXIN OXIDOREDUCTASE"/>
    <property type="match status" value="1"/>
</dbReference>
<keyword evidence="7" id="KW-0411">Iron-sulfur</keyword>
<evidence type="ECO:0000256" key="5">
    <source>
        <dbReference type="ARBA" id="ARBA00023002"/>
    </source>
</evidence>
<keyword evidence="3" id="KW-0004">4Fe-4S</keyword>
<dbReference type="InterPro" id="IPR001203">
    <property type="entry name" value="OxRdtase_Ald_Fedxn_C"/>
</dbReference>
<comment type="cofactor">
    <cofactor evidence="8">
        <name>tungstopterin</name>
        <dbReference type="ChEBI" id="CHEBI:30402"/>
    </cofactor>
</comment>
<evidence type="ECO:0000256" key="1">
    <source>
        <dbReference type="ARBA" id="ARBA00001966"/>
    </source>
</evidence>
<comment type="similarity">
    <text evidence="2">Belongs to the AOR/FOR family.</text>
</comment>
<dbReference type="InterPro" id="IPR013985">
    <property type="entry name" value="Ald_Fedxn_OxRdtase_dom3"/>
</dbReference>
<dbReference type="InterPro" id="IPR013983">
    <property type="entry name" value="Ald_Fedxn_OxRdtase_N"/>
</dbReference>
<accession>A0A497E183</accession>
<evidence type="ECO:0000313" key="10">
    <source>
        <dbReference type="EMBL" id="RLE06993.1"/>
    </source>
</evidence>
<evidence type="ECO:0000256" key="3">
    <source>
        <dbReference type="ARBA" id="ARBA00022485"/>
    </source>
</evidence>
<proteinExistence type="inferred from homology"/>
<dbReference type="InterPro" id="IPR036021">
    <property type="entry name" value="Tungsten_al_ferr_oxy-like_C"/>
</dbReference>
<reference evidence="10 11" key="1">
    <citation type="submission" date="2018-06" db="EMBL/GenBank/DDBJ databases">
        <title>Extensive metabolic versatility and redundancy in microbially diverse, dynamic hydrothermal sediments.</title>
        <authorList>
            <person name="Dombrowski N."/>
            <person name="Teske A."/>
            <person name="Baker B.J."/>
        </authorList>
    </citation>
    <scope>NUCLEOTIDE SEQUENCE [LARGE SCALE GENOMIC DNA]</scope>
    <source>
        <strain evidence="10">B47_G16</strain>
    </source>
</reference>
<evidence type="ECO:0000256" key="4">
    <source>
        <dbReference type="ARBA" id="ARBA00022723"/>
    </source>
</evidence>